<name>A0A812DJN2_ACAPH</name>
<keyword evidence="1" id="KW-0472">Membrane</keyword>
<evidence type="ECO:0000313" key="2">
    <source>
        <dbReference type="EMBL" id="CAE1305136.1"/>
    </source>
</evidence>
<accession>A0A812DJN2</accession>
<proteinExistence type="predicted"/>
<gene>
    <name evidence="2" type="ORF">SPHA_57641</name>
</gene>
<protein>
    <submittedName>
        <fullName evidence="2">Uncharacterized protein</fullName>
    </submittedName>
</protein>
<comment type="caution">
    <text evidence="2">The sequence shown here is derived from an EMBL/GenBank/DDBJ whole genome shotgun (WGS) entry which is preliminary data.</text>
</comment>
<reference evidence="2" key="1">
    <citation type="submission" date="2021-01" db="EMBL/GenBank/DDBJ databases">
        <authorList>
            <person name="Li R."/>
            <person name="Bekaert M."/>
        </authorList>
    </citation>
    <scope>NUCLEOTIDE SEQUENCE</scope>
    <source>
        <strain evidence="2">Farmed</strain>
    </source>
</reference>
<keyword evidence="1" id="KW-1133">Transmembrane helix</keyword>
<dbReference type="Proteomes" id="UP000597762">
    <property type="component" value="Unassembled WGS sequence"/>
</dbReference>
<evidence type="ECO:0000256" key="1">
    <source>
        <dbReference type="SAM" id="Phobius"/>
    </source>
</evidence>
<evidence type="ECO:0000313" key="3">
    <source>
        <dbReference type="Proteomes" id="UP000597762"/>
    </source>
</evidence>
<keyword evidence="3" id="KW-1185">Reference proteome</keyword>
<dbReference type="EMBL" id="CAHIKZ030003891">
    <property type="protein sequence ID" value="CAE1305136.1"/>
    <property type="molecule type" value="Genomic_DNA"/>
</dbReference>
<feature type="transmembrane region" description="Helical" evidence="1">
    <location>
        <begin position="52"/>
        <end position="69"/>
    </location>
</feature>
<keyword evidence="1" id="KW-0812">Transmembrane</keyword>
<sequence>MYSSLPAITSIHTKKFMASIPSLLSLSPLSLSSLFLLSLSLSSLFLSPSLSLSFSLSLSLSLSLLDFFFRLYFHSMPHSACYCIIQQVVQIPVRSVLHNCLRQDFCHDVDLSLSWPEGLILSLLPPSSGHCISSSVFRNQHAPTPFSTRVFLFSRFPFPTSHDSFRNFYRCRYFIQVPGAD</sequence>
<organism evidence="2 3">
    <name type="scientific">Acanthosepion pharaonis</name>
    <name type="common">Pharaoh cuttlefish</name>
    <name type="synonym">Sepia pharaonis</name>
    <dbReference type="NCBI Taxonomy" id="158019"/>
    <lineage>
        <taxon>Eukaryota</taxon>
        <taxon>Metazoa</taxon>
        <taxon>Spiralia</taxon>
        <taxon>Lophotrochozoa</taxon>
        <taxon>Mollusca</taxon>
        <taxon>Cephalopoda</taxon>
        <taxon>Coleoidea</taxon>
        <taxon>Decapodiformes</taxon>
        <taxon>Sepiida</taxon>
        <taxon>Sepiina</taxon>
        <taxon>Sepiidae</taxon>
        <taxon>Acanthosepion</taxon>
    </lineage>
</organism>
<dbReference type="AlphaFoldDB" id="A0A812DJN2"/>